<dbReference type="FunFam" id="3.40.50.300:FF:000006">
    <property type="entry name" value="DNA-binding transcriptional regulator NtrC"/>
    <property type="match status" value="1"/>
</dbReference>
<evidence type="ECO:0000256" key="5">
    <source>
        <dbReference type="ARBA" id="ARBA00023125"/>
    </source>
</evidence>
<name>A0A8J7W733_9FIRM</name>
<dbReference type="InterPro" id="IPR025943">
    <property type="entry name" value="Sigma_54_int_dom_ATP-bd_2"/>
</dbReference>
<dbReference type="SUPFAM" id="SSF55785">
    <property type="entry name" value="PYP-like sensor domain (PAS domain)"/>
    <property type="match status" value="1"/>
</dbReference>
<gene>
    <name evidence="9" type="ORF">KCX82_20590</name>
</gene>
<keyword evidence="5" id="KW-0238">DNA-binding</keyword>
<keyword evidence="1" id="KW-0547">Nucleotide-binding</keyword>
<dbReference type="Proteomes" id="UP000675664">
    <property type="component" value="Unassembled WGS sequence"/>
</dbReference>
<keyword evidence="6" id="KW-0804">Transcription</keyword>
<comment type="caution">
    <text evidence="9">The sequence shown here is derived from an EMBL/GenBank/DDBJ whole genome shotgun (WGS) entry which is preliminary data.</text>
</comment>
<dbReference type="PANTHER" id="PTHR32071">
    <property type="entry name" value="TRANSCRIPTIONAL REGULATORY PROTEIN"/>
    <property type="match status" value="1"/>
</dbReference>
<dbReference type="EMBL" id="JAGSND010000024">
    <property type="protein sequence ID" value="MBR0600273.1"/>
    <property type="molecule type" value="Genomic_DNA"/>
</dbReference>
<keyword evidence="4" id="KW-0805">Transcription regulation</keyword>
<dbReference type="Pfam" id="PF00158">
    <property type="entry name" value="Sigma54_activat"/>
    <property type="match status" value="1"/>
</dbReference>
<dbReference type="SMART" id="SM00382">
    <property type="entry name" value="AAA"/>
    <property type="match status" value="1"/>
</dbReference>
<evidence type="ECO:0000259" key="8">
    <source>
        <dbReference type="PROSITE" id="PS50045"/>
    </source>
</evidence>
<dbReference type="InterPro" id="IPR025662">
    <property type="entry name" value="Sigma_54_int_dom_ATP-bd_1"/>
</dbReference>
<evidence type="ECO:0000256" key="6">
    <source>
        <dbReference type="ARBA" id="ARBA00023163"/>
    </source>
</evidence>
<reference evidence="9" key="1">
    <citation type="submission" date="2021-04" db="EMBL/GenBank/DDBJ databases">
        <title>Sinoanaerobacter chloroacetimidivorans sp. nov., an obligate anaerobic bacterium isolated from anaerobic sludge.</title>
        <authorList>
            <person name="Bao Y."/>
        </authorList>
    </citation>
    <scope>NUCLEOTIDE SEQUENCE</scope>
    <source>
        <strain evidence="9">BAD-6</strain>
    </source>
</reference>
<dbReference type="InterPro" id="IPR027417">
    <property type="entry name" value="P-loop_NTPase"/>
</dbReference>
<dbReference type="PROSITE" id="PS00688">
    <property type="entry name" value="SIGMA54_INTERACT_3"/>
    <property type="match status" value="1"/>
</dbReference>
<keyword evidence="3" id="KW-0067">ATP-binding</keyword>
<dbReference type="SUPFAM" id="SSF52540">
    <property type="entry name" value="P-loop containing nucleoside triphosphate hydrolases"/>
    <property type="match status" value="1"/>
</dbReference>
<dbReference type="InterPro" id="IPR035965">
    <property type="entry name" value="PAS-like_dom_sf"/>
</dbReference>
<evidence type="ECO:0000313" key="10">
    <source>
        <dbReference type="Proteomes" id="UP000675664"/>
    </source>
</evidence>
<sequence>MKKNLELNIKTNSNGEILSFNSCAEIYFSPEINLGKKIQDLIDGFNFELYSKSQNNIIKAKKRDLFITHVSFENENVISFLLQDLEMVFRKLEETSEFFDRQMDFIIKVMNNENDITITDGKGIVLKVSDSYEGHFDVQKENIIGKSIYELEKTGVFSPSVTALVLKEKKKVTINQRNRHGEMIMVTGVPIVDDDNNIQYVVSFNSIDIAEISSFREKYEKLNKFLEQYFSEIKELRLKEIGLLGIISKSSSMENIFQTIINIADVNVNVLIMGETGVGKNLIAKLIHNKSSRCNCKFIELNCGAIPDNLIESELFGYEKGSFTGADNRGKTGLIELADKGTLFLDEIGELPLNLQKKLLQVIQEKKIMKVGATKYVDVDFRLITATNKDLKRLVEKREFREDLYYRLNVVPIEIPPLRERTDDILPLIIHFTDEFNIKYKKNKKITQRTIDTLINYPWPGNVRELENLIERIVLTTIGDEIDIFNLPEQVRNTSGLNMTGQTLNELIDAYEKHIFESAYMKYRTTTAMAKALGIGQSSVVRKLQKYIEGYKK</sequence>
<dbReference type="AlphaFoldDB" id="A0A8J7W733"/>
<proteinExistence type="predicted"/>
<evidence type="ECO:0000256" key="7">
    <source>
        <dbReference type="ARBA" id="ARBA00029500"/>
    </source>
</evidence>
<dbReference type="PROSITE" id="PS00676">
    <property type="entry name" value="SIGMA54_INTERACT_2"/>
    <property type="match status" value="1"/>
</dbReference>
<dbReference type="PROSITE" id="PS50045">
    <property type="entry name" value="SIGMA54_INTERACT_4"/>
    <property type="match status" value="1"/>
</dbReference>
<dbReference type="RefSeq" id="WP_227020387.1">
    <property type="nucleotide sequence ID" value="NZ_JAGSND010000024.1"/>
</dbReference>
<evidence type="ECO:0000256" key="4">
    <source>
        <dbReference type="ARBA" id="ARBA00023015"/>
    </source>
</evidence>
<evidence type="ECO:0000256" key="2">
    <source>
        <dbReference type="ARBA" id="ARBA00022797"/>
    </source>
</evidence>
<dbReference type="CDD" id="cd00009">
    <property type="entry name" value="AAA"/>
    <property type="match status" value="1"/>
</dbReference>
<reference evidence="9" key="2">
    <citation type="submission" date="2021-04" db="EMBL/GenBank/DDBJ databases">
        <authorList>
            <person name="Liu J."/>
        </authorList>
    </citation>
    <scope>NUCLEOTIDE SEQUENCE</scope>
    <source>
        <strain evidence="9">BAD-6</strain>
    </source>
</reference>
<keyword evidence="2" id="KW-0058">Aromatic hydrocarbons catabolism</keyword>
<dbReference type="Gene3D" id="3.30.450.20">
    <property type="entry name" value="PAS domain"/>
    <property type="match status" value="1"/>
</dbReference>
<dbReference type="PROSITE" id="PS00675">
    <property type="entry name" value="SIGMA54_INTERACT_1"/>
    <property type="match status" value="1"/>
</dbReference>
<organism evidence="9 10">
    <name type="scientific">Sinanaerobacter chloroacetimidivorans</name>
    <dbReference type="NCBI Taxonomy" id="2818044"/>
    <lineage>
        <taxon>Bacteria</taxon>
        <taxon>Bacillati</taxon>
        <taxon>Bacillota</taxon>
        <taxon>Clostridia</taxon>
        <taxon>Peptostreptococcales</taxon>
        <taxon>Anaerovoracaceae</taxon>
        <taxon>Sinanaerobacter</taxon>
    </lineage>
</organism>
<feature type="domain" description="Sigma-54 factor interaction" evidence="8">
    <location>
        <begin position="246"/>
        <end position="475"/>
    </location>
</feature>
<dbReference type="GO" id="GO:0003677">
    <property type="term" value="F:DNA binding"/>
    <property type="evidence" value="ECO:0007669"/>
    <property type="project" value="UniProtKB-KW"/>
</dbReference>
<evidence type="ECO:0000256" key="3">
    <source>
        <dbReference type="ARBA" id="ARBA00022840"/>
    </source>
</evidence>
<dbReference type="InterPro" id="IPR009057">
    <property type="entry name" value="Homeodomain-like_sf"/>
</dbReference>
<dbReference type="Gene3D" id="3.40.50.300">
    <property type="entry name" value="P-loop containing nucleotide triphosphate hydrolases"/>
    <property type="match status" value="1"/>
</dbReference>
<dbReference type="InterPro" id="IPR002078">
    <property type="entry name" value="Sigma_54_int"/>
</dbReference>
<dbReference type="Gene3D" id="1.10.10.60">
    <property type="entry name" value="Homeodomain-like"/>
    <property type="match status" value="1"/>
</dbReference>
<dbReference type="Gene3D" id="1.10.8.60">
    <property type="match status" value="1"/>
</dbReference>
<accession>A0A8J7W733</accession>
<dbReference type="CDD" id="cd00130">
    <property type="entry name" value="PAS"/>
    <property type="match status" value="1"/>
</dbReference>
<dbReference type="Pfam" id="PF18024">
    <property type="entry name" value="HTH_50"/>
    <property type="match status" value="1"/>
</dbReference>
<dbReference type="InterPro" id="IPR003593">
    <property type="entry name" value="AAA+_ATPase"/>
</dbReference>
<dbReference type="PANTHER" id="PTHR32071:SF57">
    <property type="entry name" value="C4-DICARBOXYLATE TRANSPORT TRANSCRIPTIONAL REGULATORY PROTEIN DCTD"/>
    <property type="match status" value="1"/>
</dbReference>
<dbReference type="GO" id="GO:0005524">
    <property type="term" value="F:ATP binding"/>
    <property type="evidence" value="ECO:0007669"/>
    <property type="project" value="UniProtKB-KW"/>
</dbReference>
<dbReference type="Pfam" id="PF25601">
    <property type="entry name" value="AAA_lid_14"/>
    <property type="match status" value="1"/>
</dbReference>
<dbReference type="InterPro" id="IPR000014">
    <property type="entry name" value="PAS"/>
</dbReference>
<evidence type="ECO:0000256" key="1">
    <source>
        <dbReference type="ARBA" id="ARBA00022741"/>
    </source>
</evidence>
<dbReference type="InterPro" id="IPR030828">
    <property type="entry name" value="HTH_TyrR"/>
</dbReference>
<dbReference type="InterPro" id="IPR025944">
    <property type="entry name" value="Sigma_54_int_dom_CS"/>
</dbReference>
<dbReference type="InterPro" id="IPR058031">
    <property type="entry name" value="AAA_lid_NorR"/>
</dbReference>
<dbReference type="GO" id="GO:0006355">
    <property type="term" value="P:regulation of DNA-templated transcription"/>
    <property type="evidence" value="ECO:0007669"/>
    <property type="project" value="InterPro"/>
</dbReference>
<keyword evidence="10" id="KW-1185">Reference proteome</keyword>
<dbReference type="SUPFAM" id="SSF46689">
    <property type="entry name" value="Homeodomain-like"/>
    <property type="match status" value="1"/>
</dbReference>
<evidence type="ECO:0000313" key="9">
    <source>
        <dbReference type="EMBL" id="MBR0600273.1"/>
    </source>
</evidence>
<protein>
    <recommendedName>
        <fullName evidence="7">HTH-type transcriptional regulatory protein TyrR</fullName>
    </recommendedName>
</protein>